<keyword evidence="1" id="KW-0812">Transmembrane</keyword>
<sequence length="225" mass="24689">MGENTLLWIGVAVVAAALVVGAIFFLMPHDKFITAQGYRIWKIPKEAENVTINYSLETKVAQLYKEGRLFLFEGVNVGGGVNMSIAENAARTQALGKIAEFLNAKVETFRKVVEGQLQSVQTNTSDEEKQQIIETAVSAYKGVTQVTAEAIVSGAMKYASWEVRKGNIVEFHVLFFYDPSNLLAILESQAMVSDTVKKLGQQGVDFFKALNSVLEEGSKGTPMEK</sequence>
<keyword evidence="1" id="KW-0472">Membrane</keyword>
<organism evidence="2 3">
    <name type="scientific">Thermosipho ferrireducens</name>
    <dbReference type="NCBI Taxonomy" id="2571116"/>
    <lineage>
        <taxon>Bacteria</taxon>
        <taxon>Thermotogati</taxon>
        <taxon>Thermotogota</taxon>
        <taxon>Thermotogae</taxon>
        <taxon>Thermotogales</taxon>
        <taxon>Fervidobacteriaceae</taxon>
        <taxon>Thermosipho</taxon>
    </lineage>
</organism>
<dbReference type="EMBL" id="CP071446">
    <property type="protein sequence ID" value="QTA37489.1"/>
    <property type="molecule type" value="Genomic_DNA"/>
</dbReference>
<accession>A0ABX7S4T3</accession>
<feature type="transmembrane region" description="Helical" evidence="1">
    <location>
        <begin position="6"/>
        <end position="26"/>
    </location>
</feature>
<evidence type="ECO:0000313" key="3">
    <source>
        <dbReference type="Proteomes" id="UP000671862"/>
    </source>
</evidence>
<proteinExistence type="predicted"/>
<evidence type="ECO:0008006" key="4">
    <source>
        <dbReference type="Google" id="ProtNLM"/>
    </source>
</evidence>
<dbReference type="RefSeq" id="WP_207566214.1">
    <property type="nucleotide sequence ID" value="NZ_CP071446.1"/>
</dbReference>
<name>A0ABX7S4T3_9BACT</name>
<dbReference type="Proteomes" id="UP000671862">
    <property type="component" value="Chromosome"/>
</dbReference>
<evidence type="ECO:0000313" key="2">
    <source>
        <dbReference type="EMBL" id="QTA37489.1"/>
    </source>
</evidence>
<keyword evidence="1" id="KW-1133">Transmembrane helix</keyword>
<reference evidence="2 3" key="1">
    <citation type="submission" date="2021-03" db="EMBL/GenBank/DDBJ databases">
        <title>Thermosipho ferrireducens sp.nov., an anaerobic thermophilic iron-reducing bacterium isolated from a deep-sea hydrothermal sulfide deposits.</title>
        <authorList>
            <person name="Zeng X."/>
            <person name="Chen Y."/>
            <person name="Shao Z."/>
        </authorList>
    </citation>
    <scope>NUCLEOTIDE SEQUENCE [LARGE SCALE GENOMIC DNA]</scope>
    <source>
        <strain evidence="2 3">JL129W03</strain>
    </source>
</reference>
<protein>
    <recommendedName>
        <fullName evidence="4">Band 7 domain-containing protein</fullName>
    </recommendedName>
</protein>
<evidence type="ECO:0000256" key="1">
    <source>
        <dbReference type="SAM" id="Phobius"/>
    </source>
</evidence>
<keyword evidence="3" id="KW-1185">Reference proteome</keyword>
<gene>
    <name evidence="2" type="ORF">JYK00_07060</name>
</gene>